<evidence type="ECO:0000313" key="2">
    <source>
        <dbReference type="EMBL" id="RSK46270.1"/>
    </source>
</evidence>
<comment type="caution">
    <text evidence="2">The sequence shown here is derived from an EMBL/GenBank/DDBJ whole genome shotgun (WGS) entry which is preliminary data.</text>
</comment>
<dbReference type="AlphaFoldDB" id="A0A428KIP3"/>
<organism evidence="2 3">
    <name type="scientific">Hymenobacter perfusus</name>
    <dbReference type="NCBI Taxonomy" id="1236770"/>
    <lineage>
        <taxon>Bacteria</taxon>
        <taxon>Pseudomonadati</taxon>
        <taxon>Bacteroidota</taxon>
        <taxon>Cytophagia</taxon>
        <taxon>Cytophagales</taxon>
        <taxon>Hymenobacteraceae</taxon>
        <taxon>Hymenobacter</taxon>
    </lineage>
</organism>
<keyword evidence="1" id="KW-0175">Coiled coil</keyword>
<reference evidence="2 3" key="1">
    <citation type="submission" date="2018-12" db="EMBL/GenBank/DDBJ databases">
        <authorList>
            <person name="Feng G."/>
            <person name="Zhu H."/>
        </authorList>
    </citation>
    <scope>NUCLEOTIDE SEQUENCE [LARGE SCALE GENOMIC DNA]</scope>
    <source>
        <strain evidence="2 3">LMG 26000</strain>
    </source>
</reference>
<dbReference type="EMBL" id="RWIU01000001">
    <property type="protein sequence ID" value="RSK46270.1"/>
    <property type="molecule type" value="Genomic_DNA"/>
</dbReference>
<proteinExistence type="predicted"/>
<dbReference type="OrthoDB" id="7060651at2"/>
<dbReference type="Proteomes" id="UP000270291">
    <property type="component" value="Unassembled WGS sequence"/>
</dbReference>
<gene>
    <name evidence="2" type="ORF">EI293_03635</name>
</gene>
<accession>A0A428KIP3</accession>
<keyword evidence="3" id="KW-1185">Reference proteome</keyword>
<evidence type="ECO:0000256" key="1">
    <source>
        <dbReference type="SAM" id="Coils"/>
    </source>
</evidence>
<feature type="coiled-coil region" evidence="1">
    <location>
        <begin position="167"/>
        <end position="222"/>
    </location>
</feature>
<protein>
    <submittedName>
        <fullName evidence="2">Uncharacterized protein</fullName>
    </submittedName>
</protein>
<sequence length="234" mass="27445">MSAAYQLEKWIWTEADFEQMSWHDARIYAMQFGGNISLDIDYIFQWVQADKDDFFSFWVAPATLVFPEAAHVALTVDFRPNQELEIEDIRRESSAAGVTEWHLETHQGDIIITTESFRQVIRRPPTLQVGQQIPPEQRGACSFDLTPDIGFTESEEVRKLKQADFDLRQKATDVRRLRRQLDTLLEQRSAGVLAVKQYLQEKRRLEEKIKQLRNELDSTDWDGLYNKKKPRLLQ</sequence>
<dbReference type="RefSeq" id="WP_125435767.1">
    <property type="nucleotide sequence ID" value="NZ_RWIU01000001.1"/>
</dbReference>
<evidence type="ECO:0000313" key="3">
    <source>
        <dbReference type="Proteomes" id="UP000270291"/>
    </source>
</evidence>
<name>A0A428KIP3_9BACT</name>